<feature type="compositionally biased region" description="Gly residues" evidence="6">
    <location>
        <begin position="69"/>
        <end position="78"/>
    </location>
</feature>
<evidence type="ECO:0000313" key="10">
    <source>
        <dbReference type="EMBL" id="SUB00827.1"/>
    </source>
</evidence>
<dbReference type="Pfam" id="PF13086">
    <property type="entry name" value="AAA_11"/>
    <property type="match status" value="2"/>
</dbReference>
<proteinExistence type="inferred from homology"/>
<dbReference type="GO" id="GO:0043139">
    <property type="term" value="F:5'-3' DNA helicase activity"/>
    <property type="evidence" value="ECO:0007669"/>
    <property type="project" value="TreeGrafter"/>
</dbReference>
<dbReference type="Proteomes" id="UP000255000">
    <property type="component" value="Unassembled WGS sequence"/>
</dbReference>
<feature type="domain" description="DNA2/NAM7 helicase helicase" evidence="7">
    <location>
        <begin position="368"/>
        <end position="440"/>
    </location>
</feature>
<feature type="domain" description="Restriction endonuclease type II-like" evidence="9">
    <location>
        <begin position="956"/>
        <end position="1047"/>
    </location>
</feature>
<evidence type="ECO:0000256" key="3">
    <source>
        <dbReference type="ARBA" id="ARBA00022801"/>
    </source>
</evidence>
<dbReference type="GO" id="GO:0016787">
    <property type="term" value="F:hydrolase activity"/>
    <property type="evidence" value="ECO:0007669"/>
    <property type="project" value="UniProtKB-KW"/>
</dbReference>
<evidence type="ECO:0000256" key="5">
    <source>
        <dbReference type="ARBA" id="ARBA00022840"/>
    </source>
</evidence>
<dbReference type="SUPFAM" id="SSF52540">
    <property type="entry name" value="P-loop containing nucleoside triphosphate hydrolases"/>
    <property type="match status" value="1"/>
</dbReference>
<evidence type="ECO:0000256" key="2">
    <source>
        <dbReference type="ARBA" id="ARBA00022741"/>
    </source>
</evidence>
<dbReference type="PANTHER" id="PTHR43788:SF8">
    <property type="entry name" value="DNA-BINDING PROTEIN SMUBP-2"/>
    <property type="match status" value="1"/>
</dbReference>
<dbReference type="Gene3D" id="3.40.50.300">
    <property type="entry name" value="P-loop containing nucleotide triphosphate hydrolases"/>
    <property type="match status" value="2"/>
</dbReference>
<reference evidence="10 11" key="1">
    <citation type="submission" date="2018-06" db="EMBL/GenBank/DDBJ databases">
        <authorList>
            <consortium name="Pathogen Informatics"/>
            <person name="Doyle S."/>
        </authorList>
    </citation>
    <scope>NUCLEOTIDE SEQUENCE [LARGE SCALE GENOMIC DNA]</scope>
    <source>
        <strain evidence="10 11">NCTC13350</strain>
    </source>
</reference>
<evidence type="ECO:0000256" key="1">
    <source>
        <dbReference type="ARBA" id="ARBA00007913"/>
    </source>
</evidence>
<dbReference type="SUPFAM" id="SSF52980">
    <property type="entry name" value="Restriction endonuclease-like"/>
    <property type="match status" value="1"/>
</dbReference>
<feature type="region of interest" description="Disordered" evidence="6">
    <location>
        <begin position="64"/>
        <end position="86"/>
    </location>
</feature>
<dbReference type="InterPro" id="IPR027417">
    <property type="entry name" value="P-loop_NTPase"/>
</dbReference>
<dbReference type="CDD" id="cd18808">
    <property type="entry name" value="SF1_C_Upf1"/>
    <property type="match status" value="1"/>
</dbReference>
<dbReference type="PANTHER" id="PTHR43788">
    <property type="entry name" value="DNA2/NAM7 HELICASE FAMILY MEMBER"/>
    <property type="match status" value="1"/>
</dbReference>
<name>A0A378ZUF7_9HYPH</name>
<dbReference type="InterPro" id="IPR011335">
    <property type="entry name" value="Restrct_endonuc-II-like"/>
</dbReference>
<dbReference type="InterPro" id="IPR047187">
    <property type="entry name" value="SF1_C_Upf1"/>
</dbReference>
<evidence type="ECO:0000259" key="7">
    <source>
        <dbReference type="Pfam" id="PF13086"/>
    </source>
</evidence>
<organism evidence="10 11">
    <name type="scientific">Pannonibacter phragmitetus</name>
    <dbReference type="NCBI Taxonomy" id="121719"/>
    <lineage>
        <taxon>Bacteria</taxon>
        <taxon>Pseudomonadati</taxon>
        <taxon>Pseudomonadota</taxon>
        <taxon>Alphaproteobacteria</taxon>
        <taxon>Hyphomicrobiales</taxon>
        <taxon>Stappiaceae</taxon>
        <taxon>Pannonibacter</taxon>
    </lineage>
</organism>
<gene>
    <name evidence="10" type="ORF">NCTC13350_01752</name>
</gene>
<protein>
    <submittedName>
        <fullName evidence="10">Putative DNA helicase</fullName>
    </submittedName>
</protein>
<dbReference type="Pfam" id="PF18741">
    <property type="entry name" value="MTES_1575"/>
    <property type="match status" value="1"/>
</dbReference>
<dbReference type="Pfam" id="PF13087">
    <property type="entry name" value="AAA_12"/>
    <property type="match status" value="1"/>
</dbReference>
<evidence type="ECO:0000256" key="6">
    <source>
        <dbReference type="SAM" id="MobiDB-lite"/>
    </source>
</evidence>
<feature type="domain" description="DNA2/NAM7 helicase-like C-terminal" evidence="8">
    <location>
        <begin position="733"/>
        <end position="921"/>
    </location>
</feature>
<dbReference type="InterPro" id="IPR049468">
    <property type="entry name" value="Restrct_endonuc-II-like_dom"/>
</dbReference>
<keyword evidence="2" id="KW-0547">Nucleotide-binding</keyword>
<keyword evidence="5" id="KW-0067">ATP-binding</keyword>
<feature type="domain" description="DNA2/NAM7 helicase helicase" evidence="7">
    <location>
        <begin position="649"/>
        <end position="700"/>
    </location>
</feature>
<dbReference type="InterPro" id="IPR041679">
    <property type="entry name" value="DNA2/NAM7-like_C"/>
</dbReference>
<keyword evidence="4 10" id="KW-0347">Helicase</keyword>
<evidence type="ECO:0000259" key="9">
    <source>
        <dbReference type="Pfam" id="PF18741"/>
    </source>
</evidence>
<dbReference type="Gene3D" id="3.40.960.10">
    <property type="entry name" value="VSR Endonuclease"/>
    <property type="match status" value="1"/>
</dbReference>
<keyword evidence="3" id="KW-0378">Hydrolase</keyword>
<dbReference type="GO" id="GO:0005524">
    <property type="term" value="F:ATP binding"/>
    <property type="evidence" value="ECO:0007669"/>
    <property type="project" value="UniProtKB-KW"/>
</dbReference>
<accession>A0A378ZUF7</accession>
<evidence type="ECO:0000256" key="4">
    <source>
        <dbReference type="ARBA" id="ARBA00022806"/>
    </source>
</evidence>
<sequence length="1053" mass="115820">MYASSVRRLLEMYPAGASQEQLLWRLKSTGLRASAADILQALNELSGNGEIRIISGDRWVLSRFNGGPDPKGGNGSPGLPGRASDDAPVLRAVRGQYSRMEPETVSPLPEASASSAMPLSGIWRELLAYYAATQRSDPRGKILQLASNHGTSWQMLSAAGDWWSNALVRVPLENLPETFREALVKRPERTCAIGYPLTLLDSTGGMEVLPALLLPAEWEVTHDHLKIVVRTADPVINPEWLKKVTARKRWKADDLTDRLFPEGEDRDLGAVTRRLRNVAATLGAGNLAAGKLDDIITADKEGICNAAALFLPADRTYTQGTANDLAAMADMPVDETRGTAMEALFADEGLSGPDEEDAKLLQLRDLTDRQFAAACDILTKPLTVVQGPPGTGKSDVIVSVIASAVAARQTVLFASKNHQALDEVERRLADICGDSPVVIRGRDAEGERDTNFLAELKLLAASEPVSGLATGMPDFRLARALTEAKAIRQKRTQSGLEMDRLQDRLVRLEGSSGTHDDKKNDKRLLWSLADWIVSLFRKNKPGGTPAFDPGKATPEELRRRIAQLRSLLESLPHTPDAASLPAEGTDYLERLTGELRTLFAQITGLGAGERKTLLEDIKELEFSGITKARGLAAKEARLLLRHRPVWAVSTLSVPSRIPLVAGLFDLLIIDEASQCDIASALPLFFRAKRAAVVGDPEQLSFVPQLSLQQENALMDAAKLPRAGRARIAQSKNSLFGFADMRPAKAHHFLADQFRSAPGIIGYLNDEFYQGHLIGRCKDEELAKAPGYKAGIEWVDVKGQTIRVDDQNLNEAEAEEAARRIALLASDHTFEGTIGALSPFVGQVAGIRRAVDRLLPEELQQRVRLKIATIDKFQGGEADVIFFSTVYTEGAPFGVTNFLAKEARRFNVAVSRAKAVCVVIGDLSAARKSPIKPLWRLAHHATSPGQRRREGFDSVWEERLYNALERRGLKPEKQYPAGNRFLDIALFHNGVKLDVEVDGRAWHTDADGNRKVSDVLRDREMKARGWKVRRFWVSEIDRDMENCLELIDSDLGRR</sequence>
<dbReference type="InterPro" id="IPR041677">
    <property type="entry name" value="DNA2/NAM7_AAA_11"/>
</dbReference>
<dbReference type="AlphaFoldDB" id="A0A378ZUF7"/>
<comment type="similarity">
    <text evidence="1">Belongs to the DNA2/NAM7 helicase family.</text>
</comment>
<dbReference type="EMBL" id="UGSK01000001">
    <property type="protein sequence ID" value="SUB00827.1"/>
    <property type="molecule type" value="Genomic_DNA"/>
</dbReference>
<evidence type="ECO:0000313" key="11">
    <source>
        <dbReference type="Proteomes" id="UP000255000"/>
    </source>
</evidence>
<evidence type="ECO:0000259" key="8">
    <source>
        <dbReference type="Pfam" id="PF13087"/>
    </source>
</evidence>
<dbReference type="InterPro" id="IPR050534">
    <property type="entry name" value="Coronavir_polyprotein_1ab"/>
</dbReference>